<feature type="compositionally biased region" description="Polar residues" evidence="1">
    <location>
        <begin position="24"/>
        <end position="35"/>
    </location>
</feature>
<feature type="compositionally biased region" description="Polar residues" evidence="1">
    <location>
        <begin position="85"/>
        <end position="114"/>
    </location>
</feature>
<dbReference type="AlphaFoldDB" id="A0AAW5R536"/>
<dbReference type="Proteomes" id="UP001208534">
    <property type="component" value="Unassembled WGS sequence"/>
</dbReference>
<name>A0AAW5R536_ACIJU</name>
<feature type="compositionally biased region" description="Polar residues" evidence="1">
    <location>
        <begin position="54"/>
        <end position="75"/>
    </location>
</feature>
<dbReference type="EMBL" id="JAHPRE010000006">
    <property type="protein sequence ID" value="MCU4395798.1"/>
    <property type="molecule type" value="Genomic_DNA"/>
</dbReference>
<reference evidence="2" key="1">
    <citation type="submission" date="2021-06" db="EMBL/GenBank/DDBJ databases">
        <title>Propagation of a rapidly emergent carbapenem-resistant Acinetobacter baumannii lineage by various extra-hospital transmission networks.</title>
        <authorList>
            <person name="Calix J."/>
        </authorList>
    </citation>
    <scope>NUCLEOTIDE SEQUENCE</scope>
    <source>
        <strain evidence="2">WU_MDCI_Aw63</strain>
    </source>
</reference>
<evidence type="ECO:0000313" key="3">
    <source>
        <dbReference type="Proteomes" id="UP001208534"/>
    </source>
</evidence>
<organism evidence="2 3">
    <name type="scientific">Acinetobacter junii</name>
    <dbReference type="NCBI Taxonomy" id="40215"/>
    <lineage>
        <taxon>Bacteria</taxon>
        <taxon>Pseudomonadati</taxon>
        <taxon>Pseudomonadota</taxon>
        <taxon>Gammaproteobacteria</taxon>
        <taxon>Moraxellales</taxon>
        <taxon>Moraxellaceae</taxon>
        <taxon>Acinetobacter</taxon>
    </lineage>
</organism>
<protein>
    <submittedName>
        <fullName evidence="2">Uncharacterized protein</fullName>
    </submittedName>
</protein>
<feature type="compositionally biased region" description="Basic and acidic residues" evidence="1">
    <location>
        <begin position="36"/>
        <end position="53"/>
    </location>
</feature>
<accession>A0AAW5R536</accession>
<feature type="region of interest" description="Disordered" evidence="1">
    <location>
        <begin position="1"/>
        <end position="127"/>
    </location>
</feature>
<dbReference type="RefSeq" id="WP_262578364.1">
    <property type="nucleotide sequence ID" value="NZ_JAHPRE010000006.1"/>
</dbReference>
<evidence type="ECO:0000313" key="2">
    <source>
        <dbReference type="EMBL" id="MCU4395798.1"/>
    </source>
</evidence>
<sequence length="191" mass="20488">MADVNEVKPKQRSQKPKAVEPVQQVANQDTSNGENTPKDVDIDVKDNAAKMDDTNSNGEAAKAETSSSQAEIQQVEQKKEAGESSDANASELNQDPNKDATPSTESDPKPNNENIVVEKAASPELTEPKGLVIEVKNSGVKSVYEPLTKTSINAGQTVQIACANLMVKQGVLNNIKQFKDLGKNLEVLSND</sequence>
<comment type="caution">
    <text evidence="2">The sequence shown here is derived from an EMBL/GenBank/DDBJ whole genome shotgun (WGS) entry which is preliminary data.</text>
</comment>
<gene>
    <name evidence="2" type="ORF">KTH64_02180</name>
</gene>
<proteinExistence type="predicted"/>
<evidence type="ECO:0000256" key="1">
    <source>
        <dbReference type="SAM" id="MobiDB-lite"/>
    </source>
</evidence>